<protein>
    <submittedName>
        <fullName evidence="2">EndoU nuclease</fullName>
    </submittedName>
</protein>
<feature type="domain" description="Bacterial EndoU nuclease" evidence="1">
    <location>
        <begin position="104"/>
        <end position="218"/>
    </location>
</feature>
<dbReference type="RefSeq" id="WP_253779359.1">
    <property type="nucleotide sequence ID" value="NZ_JAMTCK010000021.1"/>
</dbReference>
<organism evidence="2 3">
    <name type="scientific">Goodfellowiella coeruleoviolacea</name>
    <dbReference type="NCBI Taxonomy" id="334858"/>
    <lineage>
        <taxon>Bacteria</taxon>
        <taxon>Bacillati</taxon>
        <taxon>Actinomycetota</taxon>
        <taxon>Actinomycetes</taxon>
        <taxon>Pseudonocardiales</taxon>
        <taxon>Pseudonocardiaceae</taxon>
        <taxon>Goodfellowiella</taxon>
    </lineage>
</organism>
<dbReference type="GO" id="GO:0004519">
    <property type="term" value="F:endonuclease activity"/>
    <property type="evidence" value="ECO:0007669"/>
    <property type="project" value="InterPro"/>
</dbReference>
<evidence type="ECO:0000259" key="1">
    <source>
        <dbReference type="Pfam" id="PF14436"/>
    </source>
</evidence>
<accession>A0AAE3GKI3</accession>
<name>A0AAE3GKI3_9PSEU</name>
<dbReference type="EMBL" id="JAMTCK010000021">
    <property type="protein sequence ID" value="MCP2169886.1"/>
    <property type="molecule type" value="Genomic_DNA"/>
</dbReference>
<sequence>MQVEQLIQHVNDRTDEITAILVVVGQGTSRNDFELAITRFGQLQTRMPDLVACCEQARQHVATWLAKALGMTLTGRPVYPLPEDVPTPEPFSIPKYPLREWLDTHLFSGHRRGRRLSGLHHFPDETLPDGLRLEDRTPNDKNGVFRAKIRQELPSGEVVRKTRSTFFPAHWSRAEVAHAIRSAFTARHRPEAGRNETPGQTQWEGCYRGVRIQGFVLPGIDAMTATFEDVGTAWPVYETREERP</sequence>
<evidence type="ECO:0000313" key="3">
    <source>
        <dbReference type="Proteomes" id="UP001206128"/>
    </source>
</evidence>
<proteinExistence type="predicted"/>
<dbReference type="AlphaFoldDB" id="A0AAE3GKI3"/>
<dbReference type="Proteomes" id="UP001206128">
    <property type="component" value="Unassembled WGS sequence"/>
</dbReference>
<comment type="caution">
    <text evidence="2">The sequence shown here is derived from an EMBL/GenBank/DDBJ whole genome shotgun (WGS) entry which is preliminary data.</text>
</comment>
<evidence type="ECO:0000313" key="2">
    <source>
        <dbReference type="EMBL" id="MCP2169886.1"/>
    </source>
</evidence>
<gene>
    <name evidence="2" type="ORF">LX83_006772</name>
</gene>
<dbReference type="Pfam" id="PF14436">
    <property type="entry name" value="EndoU_bacteria"/>
    <property type="match status" value="1"/>
</dbReference>
<reference evidence="2" key="1">
    <citation type="submission" date="2022-06" db="EMBL/GenBank/DDBJ databases">
        <title>Genomic Encyclopedia of Archaeal and Bacterial Type Strains, Phase II (KMG-II): from individual species to whole genera.</title>
        <authorList>
            <person name="Goeker M."/>
        </authorList>
    </citation>
    <scope>NUCLEOTIDE SEQUENCE</scope>
    <source>
        <strain evidence="2">DSM 43935</strain>
    </source>
</reference>
<keyword evidence="3" id="KW-1185">Reference proteome</keyword>
<dbReference type="InterPro" id="IPR029501">
    <property type="entry name" value="EndoU_bac"/>
</dbReference>